<accession>A0A8S5STP8</accession>
<keyword evidence="1" id="KW-0812">Transmembrane</keyword>
<keyword evidence="1" id="KW-1133">Transmembrane helix</keyword>
<feature type="transmembrane region" description="Helical" evidence="1">
    <location>
        <begin position="20"/>
        <end position="41"/>
    </location>
</feature>
<reference evidence="2" key="1">
    <citation type="journal article" date="2021" name="Proc. Natl. Acad. Sci. U.S.A.">
        <title>A Catalog of Tens of Thousands of Viruses from Human Metagenomes Reveals Hidden Associations with Chronic Diseases.</title>
        <authorList>
            <person name="Tisza M.J."/>
            <person name="Buck C.B."/>
        </authorList>
    </citation>
    <scope>NUCLEOTIDE SEQUENCE</scope>
    <source>
        <strain evidence="2">CtKwY15</strain>
    </source>
</reference>
<keyword evidence="1" id="KW-0472">Membrane</keyword>
<name>A0A8S5STP8_9CAUD</name>
<evidence type="ECO:0000313" key="2">
    <source>
        <dbReference type="EMBL" id="DAF54429.1"/>
    </source>
</evidence>
<protein>
    <submittedName>
        <fullName evidence="2">Uncharacterized protein</fullName>
    </submittedName>
</protein>
<sequence length="42" mass="4819">MKEKDMMNPKNWKIEEIKEATSATLLTVSGMIIAYAVVWLAY</sequence>
<proteinExistence type="predicted"/>
<evidence type="ECO:0000256" key="1">
    <source>
        <dbReference type="SAM" id="Phobius"/>
    </source>
</evidence>
<dbReference type="EMBL" id="BK032679">
    <property type="protein sequence ID" value="DAF54429.1"/>
    <property type="molecule type" value="Genomic_DNA"/>
</dbReference>
<organism evidence="2">
    <name type="scientific">Siphoviridae sp. ctKwY15</name>
    <dbReference type="NCBI Taxonomy" id="2827843"/>
    <lineage>
        <taxon>Viruses</taxon>
        <taxon>Duplodnaviria</taxon>
        <taxon>Heunggongvirae</taxon>
        <taxon>Uroviricota</taxon>
        <taxon>Caudoviricetes</taxon>
    </lineage>
</organism>